<dbReference type="NCBIfam" id="NF033103">
    <property type="entry name" value="bla_class_A"/>
    <property type="match status" value="1"/>
</dbReference>
<dbReference type="Pfam" id="PF13354">
    <property type="entry name" value="Beta-lactamase2"/>
    <property type="match status" value="1"/>
</dbReference>
<feature type="domain" description="Beta-lactamase class A catalytic" evidence="7">
    <location>
        <begin position="64"/>
        <end position="267"/>
    </location>
</feature>
<evidence type="ECO:0000256" key="4">
    <source>
        <dbReference type="ARBA" id="ARBA00022801"/>
    </source>
</evidence>
<keyword evidence="10" id="KW-1185">Reference proteome</keyword>
<dbReference type="PANTHER" id="PTHR35333:SF3">
    <property type="entry name" value="BETA-LACTAMASE-TYPE TRANSPEPTIDASE FOLD CONTAINING PROTEIN"/>
    <property type="match status" value="1"/>
</dbReference>
<dbReference type="GO" id="GO:0008800">
    <property type="term" value="F:beta-lactamase activity"/>
    <property type="evidence" value="ECO:0007669"/>
    <property type="project" value="UniProtKB-UniRule"/>
</dbReference>
<evidence type="ECO:0000256" key="3">
    <source>
        <dbReference type="ARBA" id="ARBA00012865"/>
    </source>
</evidence>
<comment type="similarity">
    <text evidence="2 6">Belongs to the class-A beta-lactamase family.</text>
</comment>
<dbReference type="RefSeq" id="WP_149682798.1">
    <property type="nucleotide sequence ID" value="NZ_FNBI01000005.1"/>
</dbReference>
<keyword evidence="5 6" id="KW-0046">Antibiotic resistance</keyword>
<organism evidence="9 10">
    <name type="scientific">Sphingomonas carotinifaciens</name>
    <dbReference type="NCBI Taxonomy" id="1166323"/>
    <lineage>
        <taxon>Bacteria</taxon>
        <taxon>Pseudomonadati</taxon>
        <taxon>Pseudomonadota</taxon>
        <taxon>Alphaproteobacteria</taxon>
        <taxon>Sphingomonadales</taxon>
        <taxon>Sphingomonadaceae</taxon>
        <taxon>Sphingomonas</taxon>
    </lineage>
</organism>
<evidence type="ECO:0000256" key="5">
    <source>
        <dbReference type="ARBA" id="ARBA00023251"/>
    </source>
</evidence>
<dbReference type="PANTHER" id="PTHR35333">
    <property type="entry name" value="BETA-LACTAMASE"/>
    <property type="match status" value="1"/>
</dbReference>
<comment type="catalytic activity">
    <reaction evidence="1 6">
        <text>a beta-lactam + H2O = a substituted beta-amino acid</text>
        <dbReference type="Rhea" id="RHEA:20401"/>
        <dbReference type="ChEBI" id="CHEBI:15377"/>
        <dbReference type="ChEBI" id="CHEBI:35627"/>
        <dbReference type="ChEBI" id="CHEBI:140347"/>
        <dbReference type="EC" id="3.5.2.6"/>
    </reaction>
</comment>
<accession>A0A1G7NMH0</accession>
<evidence type="ECO:0000256" key="1">
    <source>
        <dbReference type="ARBA" id="ARBA00001526"/>
    </source>
</evidence>
<dbReference type="Gene3D" id="3.40.710.10">
    <property type="entry name" value="DD-peptidase/beta-lactamase superfamily"/>
    <property type="match status" value="1"/>
</dbReference>
<dbReference type="EMBL" id="WSUT01000005">
    <property type="protein sequence ID" value="MWC43285.1"/>
    <property type="molecule type" value="Genomic_DNA"/>
</dbReference>
<dbReference type="Proteomes" id="UP000436801">
    <property type="component" value="Unassembled WGS sequence"/>
</dbReference>
<protein>
    <recommendedName>
        <fullName evidence="3 6">Beta-lactamase</fullName>
        <ecNumber evidence="3 6">3.5.2.6</ecNumber>
    </recommendedName>
</protein>
<evidence type="ECO:0000313" key="10">
    <source>
        <dbReference type="Proteomes" id="UP000323502"/>
    </source>
</evidence>
<dbReference type="PRINTS" id="PR00118">
    <property type="entry name" value="BLACTAMASEA"/>
</dbReference>
<dbReference type="EMBL" id="FNBI01000005">
    <property type="protein sequence ID" value="SDF75264.1"/>
    <property type="molecule type" value="Genomic_DNA"/>
</dbReference>
<reference evidence="8 11" key="2">
    <citation type="submission" date="2019-12" db="EMBL/GenBank/DDBJ databases">
        <authorList>
            <person name="Zheng J."/>
        </authorList>
    </citation>
    <scope>NUCLEOTIDE SEQUENCE [LARGE SCALE GENOMIC DNA]</scope>
    <source>
        <strain evidence="8 11">DSM 27347</strain>
    </source>
</reference>
<dbReference type="OrthoDB" id="9784149at2"/>
<evidence type="ECO:0000256" key="2">
    <source>
        <dbReference type="ARBA" id="ARBA00009009"/>
    </source>
</evidence>
<dbReference type="AlphaFoldDB" id="A0A1G7NMH0"/>
<dbReference type="PROSITE" id="PS00146">
    <property type="entry name" value="BETA_LACTAMASE_A"/>
    <property type="match status" value="1"/>
</dbReference>
<dbReference type="GO" id="GO:0030655">
    <property type="term" value="P:beta-lactam antibiotic catabolic process"/>
    <property type="evidence" value="ECO:0007669"/>
    <property type="project" value="InterPro"/>
</dbReference>
<dbReference type="Proteomes" id="UP000323502">
    <property type="component" value="Unassembled WGS sequence"/>
</dbReference>
<keyword evidence="4 6" id="KW-0378">Hydrolase</keyword>
<proteinExistence type="inferred from homology"/>
<evidence type="ECO:0000313" key="8">
    <source>
        <dbReference type="EMBL" id="MWC43285.1"/>
    </source>
</evidence>
<evidence type="ECO:0000313" key="11">
    <source>
        <dbReference type="Proteomes" id="UP000436801"/>
    </source>
</evidence>
<dbReference type="InterPro" id="IPR023650">
    <property type="entry name" value="Beta-lactam_class-A_AS"/>
</dbReference>
<gene>
    <name evidence="8" type="primary">bla</name>
    <name evidence="8" type="ORF">GQR91_06365</name>
    <name evidence="9" type="ORF">SAMN05216557_105221</name>
</gene>
<dbReference type="InterPro" id="IPR045155">
    <property type="entry name" value="Beta-lactam_cat"/>
</dbReference>
<evidence type="ECO:0000259" key="7">
    <source>
        <dbReference type="Pfam" id="PF13354"/>
    </source>
</evidence>
<dbReference type="SUPFAM" id="SSF56601">
    <property type="entry name" value="beta-lactamase/transpeptidase-like"/>
    <property type="match status" value="1"/>
</dbReference>
<dbReference type="InterPro" id="IPR012338">
    <property type="entry name" value="Beta-lactam/transpept-like"/>
</dbReference>
<dbReference type="EC" id="3.5.2.6" evidence="3 6"/>
<dbReference type="InterPro" id="IPR000871">
    <property type="entry name" value="Beta-lactam_class-A"/>
</dbReference>
<sequence length="293" mass="31284">MFDPSPHLCRRALLAGMIAAPVVGARQAMAAPHNLADLAADLERRIGGRLGVAHFVPRTEMLRGHRLEQRFPMCSTFKLLAVAAILARVDGRRDHLDAPVAVREADRVAHAPVTGPHIGGTMTLADLCAAAMQESDNVAANLLLRRLGGPAGITAYAQSLGDRATRLDRWEPDLNSALPGDPRDTTTPAAMARLAGRILEGDSLRPPSCALLRRWMTQTRTGLTRIRAGLPHSWSVGDKTGSGANGTANDVAWFHPPGRDPAILAIFLTDTQASATARDAVFATIAHHVAARR</sequence>
<evidence type="ECO:0000256" key="6">
    <source>
        <dbReference type="RuleBase" id="RU361140"/>
    </source>
</evidence>
<evidence type="ECO:0000313" key="9">
    <source>
        <dbReference type="EMBL" id="SDF75264.1"/>
    </source>
</evidence>
<name>A0A1G7NMH0_9SPHN</name>
<dbReference type="GO" id="GO:0046677">
    <property type="term" value="P:response to antibiotic"/>
    <property type="evidence" value="ECO:0007669"/>
    <property type="project" value="UniProtKB-UniRule"/>
</dbReference>
<reference evidence="9 10" key="1">
    <citation type="submission" date="2016-10" db="EMBL/GenBank/DDBJ databases">
        <authorList>
            <person name="Varghese N."/>
            <person name="Submissions S."/>
        </authorList>
    </citation>
    <scope>NUCLEOTIDE SEQUENCE [LARGE SCALE GENOMIC DNA]</scope>
    <source>
        <strain evidence="9 10">S7-754</strain>
    </source>
</reference>